<evidence type="ECO:0000259" key="8">
    <source>
        <dbReference type="Pfam" id="PF00707"/>
    </source>
</evidence>
<evidence type="ECO:0000259" key="9">
    <source>
        <dbReference type="Pfam" id="PF05198"/>
    </source>
</evidence>
<sequence length="240" mass="25803">MNDQIRISPIRLIGAEGEQHGIVPTQQAQEMARELGMDLVEVADKERPPVCKIMDYGKFKYDQSKKSHQKTHQQKLKEIRVRPKTGEHDIHTKVVQARQFLEENDKVQVNVLFRGREMQHIEEGQRVMNEVLTALVDICKVESPARMEGKRMVALLAPKPILSKSGKPKPPGSTPAKPKPVVPKVVVPKPAAAPATGADGAPLPAPAPPADGAPAAPAVAAAPAKPAATPTAAVAEKPKA</sequence>
<feature type="compositionally biased region" description="Low complexity" evidence="7">
    <location>
        <begin position="212"/>
        <end position="240"/>
    </location>
</feature>
<evidence type="ECO:0000313" key="11">
    <source>
        <dbReference type="Proteomes" id="UP000319576"/>
    </source>
</evidence>
<dbReference type="GO" id="GO:0016020">
    <property type="term" value="C:membrane"/>
    <property type="evidence" value="ECO:0007669"/>
    <property type="project" value="TreeGrafter"/>
</dbReference>
<dbReference type="PANTHER" id="PTHR10938">
    <property type="entry name" value="TRANSLATION INITIATION FACTOR IF-3"/>
    <property type="match status" value="1"/>
</dbReference>
<dbReference type="Gene3D" id="3.10.20.80">
    <property type="entry name" value="Translation initiation factor 3 (IF-3), N-terminal domain"/>
    <property type="match status" value="1"/>
</dbReference>
<comment type="similarity">
    <text evidence="1 4 6">Belongs to the IF-3 family.</text>
</comment>
<organism evidence="10 11">
    <name type="scientific">Urbifossiella limnaea</name>
    <dbReference type="NCBI Taxonomy" id="2528023"/>
    <lineage>
        <taxon>Bacteria</taxon>
        <taxon>Pseudomonadati</taxon>
        <taxon>Planctomycetota</taxon>
        <taxon>Planctomycetia</taxon>
        <taxon>Gemmatales</taxon>
        <taxon>Gemmataceae</taxon>
        <taxon>Urbifossiella</taxon>
    </lineage>
</organism>
<evidence type="ECO:0000256" key="2">
    <source>
        <dbReference type="ARBA" id="ARBA00022540"/>
    </source>
</evidence>
<dbReference type="InterPro" id="IPR036787">
    <property type="entry name" value="T_IF-3_N_sf"/>
</dbReference>
<dbReference type="InterPro" id="IPR001288">
    <property type="entry name" value="Translation_initiation_fac_3"/>
</dbReference>
<keyword evidence="3 4" id="KW-0648">Protein biosynthesis</keyword>
<keyword evidence="4" id="KW-0963">Cytoplasm</keyword>
<comment type="subcellular location">
    <subcellularLocation>
        <location evidence="4 6">Cytoplasm</location>
    </subcellularLocation>
</comment>
<evidence type="ECO:0000256" key="6">
    <source>
        <dbReference type="RuleBase" id="RU000646"/>
    </source>
</evidence>
<dbReference type="InterPro" id="IPR019814">
    <property type="entry name" value="Translation_initiation_fac_3_N"/>
</dbReference>
<keyword evidence="11" id="KW-1185">Reference proteome</keyword>
<dbReference type="Pfam" id="PF00707">
    <property type="entry name" value="IF3_C"/>
    <property type="match status" value="1"/>
</dbReference>
<comment type="subunit">
    <text evidence="4 6">Monomer.</text>
</comment>
<dbReference type="NCBIfam" id="TIGR00168">
    <property type="entry name" value="infC"/>
    <property type="match status" value="1"/>
</dbReference>
<evidence type="ECO:0000256" key="7">
    <source>
        <dbReference type="SAM" id="MobiDB-lite"/>
    </source>
</evidence>
<dbReference type="Gene3D" id="3.30.110.10">
    <property type="entry name" value="Translation initiation factor 3 (IF-3), C-terminal domain"/>
    <property type="match status" value="1"/>
</dbReference>
<dbReference type="GO" id="GO:0032790">
    <property type="term" value="P:ribosome disassembly"/>
    <property type="evidence" value="ECO:0007669"/>
    <property type="project" value="TreeGrafter"/>
</dbReference>
<protein>
    <recommendedName>
        <fullName evidence="4 5">Translation initiation factor IF-3</fullName>
    </recommendedName>
</protein>
<comment type="function">
    <text evidence="4 6">IF-3 binds to the 30S ribosomal subunit and shifts the equilibrium between 70S ribosomes and their 50S and 30S subunits in favor of the free subunits, thus enhancing the availability of 30S subunits on which protein synthesis initiation begins.</text>
</comment>
<dbReference type="Pfam" id="PF05198">
    <property type="entry name" value="IF3_N"/>
    <property type="match status" value="1"/>
</dbReference>
<feature type="compositionally biased region" description="Pro residues" evidence="7">
    <location>
        <begin position="168"/>
        <end position="181"/>
    </location>
</feature>
<dbReference type="SUPFAM" id="SSF55200">
    <property type="entry name" value="Translation initiation factor IF3, C-terminal domain"/>
    <property type="match status" value="1"/>
</dbReference>
<dbReference type="KEGG" id="uli:ETAA1_10410"/>
<dbReference type="FunFam" id="3.10.20.80:FF:000001">
    <property type="entry name" value="Translation initiation factor IF-3"/>
    <property type="match status" value="1"/>
</dbReference>
<dbReference type="InterPro" id="IPR019813">
    <property type="entry name" value="Translation_initiation_fac3_CS"/>
</dbReference>
<dbReference type="InterPro" id="IPR019815">
    <property type="entry name" value="Translation_initiation_fac_3_C"/>
</dbReference>
<gene>
    <name evidence="4 10" type="primary">infC</name>
    <name evidence="10" type="ORF">ETAA1_10410</name>
</gene>
<dbReference type="PANTHER" id="PTHR10938:SF0">
    <property type="entry name" value="TRANSLATION INITIATION FACTOR IF-3, MITOCHONDRIAL"/>
    <property type="match status" value="1"/>
</dbReference>
<dbReference type="GO" id="GO:0005829">
    <property type="term" value="C:cytosol"/>
    <property type="evidence" value="ECO:0007669"/>
    <property type="project" value="TreeGrafter"/>
</dbReference>
<accession>A0A517XNQ8</accession>
<evidence type="ECO:0000256" key="1">
    <source>
        <dbReference type="ARBA" id="ARBA00005439"/>
    </source>
</evidence>
<evidence type="ECO:0000313" key="10">
    <source>
        <dbReference type="EMBL" id="QDU19137.1"/>
    </source>
</evidence>
<evidence type="ECO:0000256" key="4">
    <source>
        <dbReference type="HAMAP-Rule" id="MF_00080"/>
    </source>
</evidence>
<reference evidence="10 11" key="1">
    <citation type="submission" date="2019-02" db="EMBL/GenBank/DDBJ databases">
        <title>Deep-cultivation of Planctomycetes and their phenomic and genomic characterization uncovers novel biology.</title>
        <authorList>
            <person name="Wiegand S."/>
            <person name="Jogler M."/>
            <person name="Boedeker C."/>
            <person name="Pinto D."/>
            <person name="Vollmers J."/>
            <person name="Rivas-Marin E."/>
            <person name="Kohn T."/>
            <person name="Peeters S.H."/>
            <person name="Heuer A."/>
            <person name="Rast P."/>
            <person name="Oberbeckmann S."/>
            <person name="Bunk B."/>
            <person name="Jeske O."/>
            <person name="Meyerdierks A."/>
            <person name="Storesund J.E."/>
            <person name="Kallscheuer N."/>
            <person name="Luecker S."/>
            <person name="Lage O.M."/>
            <person name="Pohl T."/>
            <person name="Merkel B.J."/>
            <person name="Hornburger P."/>
            <person name="Mueller R.-W."/>
            <person name="Bruemmer F."/>
            <person name="Labrenz M."/>
            <person name="Spormann A.M."/>
            <person name="Op den Camp H."/>
            <person name="Overmann J."/>
            <person name="Amann R."/>
            <person name="Jetten M.S.M."/>
            <person name="Mascher T."/>
            <person name="Medema M.H."/>
            <person name="Devos D.P."/>
            <person name="Kaster A.-K."/>
            <person name="Ovreas L."/>
            <person name="Rohde M."/>
            <person name="Galperin M.Y."/>
            <person name="Jogler C."/>
        </authorList>
    </citation>
    <scope>NUCLEOTIDE SEQUENCE [LARGE SCALE GENOMIC DNA]</scope>
    <source>
        <strain evidence="10 11">ETA_A1</strain>
    </source>
</reference>
<feature type="domain" description="Translation initiation factor 3 N-terminal" evidence="9">
    <location>
        <begin position="1"/>
        <end position="69"/>
    </location>
</feature>
<dbReference type="HAMAP" id="MF_00080">
    <property type="entry name" value="IF_3"/>
    <property type="match status" value="1"/>
</dbReference>
<feature type="region of interest" description="Disordered" evidence="7">
    <location>
        <begin position="160"/>
        <end position="240"/>
    </location>
</feature>
<name>A0A517XNQ8_9BACT</name>
<dbReference type="Proteomes" id="UP000319576">
    <property type="component" value="Chromosome"/>
</dbReference>
<dbReference type="EMBL" id="CP036273">
    <property type="protein sequence ID" value="QDU19137.1"/>
    <property type="molecule type" value="Genomic_DNA"/>
</dbReference>
<feature type="compositionally biased region" description="Low complexity" evidence="7">
    <location>
        <begin position="182"/>
        <end position="202"/>
    </location>
</feature>
<dbReference type="PROSITE" id="PS00938">
    <property type="entry name" value="IF3"/>
    <property type="match status" value="1"/>
</dbReference>
<dbReference type="SUPFAM" id="SSF54364">
    <property type="entry name" value="Translation initiation factor IF3, N-terminal domain"/>
    <property type="match status" value="1"/>
</dbReference>
<dbReference type="GO" id="GO:0003743">
    <property type="term" value="F:translation initiation factor activity"/>
    <property type="evidence" value="ECO:0007669"/>
    <property type="project" value="UniProtKB-UniRule"/>
</dbReference>
<dbReference type="GO" id="GO:0043022">
    <property type="term" value="F:ribosome binding"/>
    <property type="evidence" value="ECO:0007669"/>
    <property type="project" value="UniProtKB-ARBA"/>
</dbReference>
<dbReference type="OrthoDB" id="9806014at2"/>
<evidence type="ECO:0000256" key="3">
    <source>
        <dbReference type="ARBA" id="ARBA00022917"/>
    </source>
</evidence>
<dbReference type="AlphaFoldDB" id="A0A517XNQ8"/>
<dbReference type="FunFam" id="3.30.110.10:FF:000001">
    <property type="entry name" value="Translation initiation factor IF-3"/>
    <property type="match status" value="1"/>
</dbReference>
<dbReference type="InterPro" id="IPR036788">
    <property type="entry name" value="T_IF-3_C_sf"/>
</dbReference>
<feature type="domain" description="Translation initiation factor 3 C-terminal" evidence="8">
    <location>
        <begin position="75"/>
        <end position="159"/>
    </location>
</feature>
<dbReference type="RefSeq" id="WP_145234909.1">
    <property type="nucleotide sequence ID" value="NZ_CP036273.1"/>
</dbReference>
<evidence type="ECO:0000256" key="5">
    <source>
        <dbReference type="NCBIfam" id="TIGR00168"/>
    </source>
</evidence>
<keyword evidence="2 4" id="KW-0396">Initiation factor</keyword>
<proteinExistence type="inferred from homology"/>